<evidence type="ECO:0000256" key="13">
    <source>
        <dbReference type="PIRSR" id="PIRSR602401-1"/>
    </source>
</evidence>
<organism evidence="16 17">
    <name type="scientific">Zootermopsis nevadensis</name>
    <name type="common">Dampwood termite</name>
    <dbReference type="NCBI Taxonomy" id="136037"/>
    <lineage>
        <taxon>Eukaryota</taxon>
        <taxon>Metazoa</taxon>
        <taxon>Ecdysozoa</taxon>
        <taxon>Arthropoda</taxon>
        <taxon>Hexapoda</taxon>
        <taxon>Insecta</taxon>
        <taxon>Pterygota</taxon>
        <taxon>Neoptera</taxon>
        <taxon>Polyneoptera</taxon>
        <taxon>Dictyoptera</taxon>
        <taxon>Blattodea</taxon>
        <taxon>Blattoidea</taxon>
        <taxon>Termitoidae</taxon>
        <taxon>Termopsidae</taxon>
        <taxon>Zootermopsis</taxon>
    </lineage>
</organism>
<gene>
    <name evidence="16" type="ORF">L798_12669</name>
</gene>
<evidence type="ECO:0000256" key="6">
    <source>
        <dbReference type="ARBA" id="ARBA00022723"/>
    </source>
</evidence>
<dbReference type="PANTHER" id="PTHR24292:SF54">
    <property type="entry name" value="CYP9F3-RELATED"/>
    <property type="match status" value="1"/>
</dbReference>
<evidence type="ECO:0000256" key="8">
    <source>
        <dbReference type="ARBA" id="ARBA00022848"/>
    </source>
</evidence>
<dbReference type="GO" id="GO:0020037">
    <property type="term" value="F:heme binding"/>
    <property type="evidence" value="ECO:0007669"/>
    <property type="project" value="InterPro"/>
</dbReference>
<keyword evidence="15" id="KW-1133">Transmembrane helix</keyword>
<keyword evidence="5 13" id="KW-0349">Heme</keyword>
<dbReference type="Proteomes" id="UP000027135">
    <property type="component" value="Unassembled WGS sequence"/>
</dbReference>
<dbReference type="InterPro" id="IPR017972">
    <property type="entry name" value="Cyt_P450_CS"/>
</dbReference>
<name>A0A067R5J9_ZOONE</name>
<dbReference type="STRING" id="136037.A0A067R5J9"/>
<evidence type="ECO:0000256" key="15">
    <source>
        <dbReference type="SAM" id="Phobius"/>
    </source>
</evidence>
<dbReference type="PROSITE" id="PS00086">
    <property type="entry name" value="CYTOCHROME_P450"/>
    <property type="match status" value="1"/>
</dbReference>
<feature type="binding site" description="axial binding residue" evidence="13">
    <location>
        <position position="536"/>
    </location>
    <ligand>
        <name>heme</name>
        <dbReference type="ChEBI" id="CHEBI:30413"/>
    </ligand>
    <ligandPart>
        <name>Fe</name>
        <dbReference type="ChEBI" id="CHEBI:18248"/>
    </ligandPart>
</feature>
<keyword evidence="6 13" id="KW-0479">Metal-binding</keyword>
<evidence type="ECO:0000256" key="10">
    <source>
        <dbReference type="ARBA" id="ARBA00023004"/>
    </source>
</evidence>
<dbReference type="eggNOG" id="KOG0158">
    <property type="taxonomic scope" value="Eukaryota"/>
</dbReference>
<keyword evidence="11 14" id="KW-0503">Monooxygenase</keyword>
<sequence>MLQNYSECSRTTRSDNIHLQAKSNMGLLFDSFFMEILVVFGAILAWLYYYFTANFNYWKNKGVPYLKPVPFFGNLIEIGLHRKTQAEGFRELYRKLEGQMFGGIFQTRIPMIMFRDPDLIKHVLIKDFSHFHDRGMPHDVENDPISANLVILEGQPWKNLRLTLNPAFNSSKMRILFHLVKECAEELSRYLDSFAQKGDDVDLRDVLARYATDNISSCAFGVKSNSLKNPHSKFREMGEKIIAPGSWTNMHRLFRYTAPSLLKYFNIKSFSDEITDFFVDVVKETLDYRENNKIERKDFLNLLIQLKKKVDITENDDEEDKNAEDDLEKMNNAYNFSFEEHDEVTNKKFTKNGAVVMQNGQTPTENGQATPRKKWLDSVVFDEHMIAAQVCVFFLGGFETAATSMSFCLYELSLNQDVQRRLRDEIDHVLKEHNGNFTYNALEQMEYLDHVVAETLRMYPSLPNLIRVCTKPYTIPGTNVLIDKGTPVIIPIYAIHRDPLYYYDPDRFDPERFTDYNKEKRPAYTYLPFGEGPRICIGLRFGLMQVKMGLAILVSRFQFDICEKSQVPLIMDPKKFVMNTIGGLWLKVTPRAH</sequence>
<proteinExistence type="inferred from homology"/>
<dbReference type="GO" id="GO:0005789">
    <property type="term" value="C:endoplasmic reticulum membrane"/>
    <property type="evidence" value="ECO:0007669"/>
    <property type="project" value="UniProtKB-SubCell"/>
</dbReference>
<evidence type="ECO:0000256" key="3">
    <source>
        <dbReference type="ARBA" id="ARBA00004406"/>
    </source>
</evidence>
<dbReference type="PANTHER" id="PTHR24292">
    <property type="entry name" value="CYTOCHROME P450"/>
    <property type="match status" value="1"/>
</dbReference>
<dbReference type="AlphaFoldDB" id="A0A067R5J9"/>
<evidence type="ECO:0000256" key="14">
    <source>
        <dbReference type="RuleBase" id="RU000461"/>
    </source>
</evidence>
<evidence type="ECO:0000256" key="11">
    <source>
        <dbReference type="ARBA" id="ARBA00023033"/>
    </source>
</evidence>
<keyword evidence="10 13" id="KW-0408">Iron</keyword>
<dbReference type="PRINTS" id="PR00463">
    <property type="entry name" value="EP450I"/>
</dbReference>
<dbReference type="InterPro" id="IPR036396">
    <property type="entry name" value="Cyt_P450_sf"/>
</dbReference>
<feature type="transmembrane region" description="Helical" evidence="15">
    <location>
        <begin position="32"/>
        <end position="51"/>
    </location>
</feature>
<comment type="cofactor">
    <cofactor evidence="1 13">
        <name>heme</name>
        <dbReference type="ChEBI" id="CHEBI:30413"/>
    </cofactor>
</comment>
<evidence type="ECO:0000313" key="17">
    <source>
        <dbReference type="Proteomes" id="UP000027135"/>
    </source>
</evidence>
<dbReference type="PRINTS" id="PR00385">
    <property type="entry name" value="P450"/>
</dbReference>
<keyword evidence="9 14" id="KW-0560">Oxidoreductase</keyword>
<dbReference type="FunCoup" id="A0A067R5J9">
    <property type="interactions" value="279"/>
</dbReference>
<evidence type="ECO:0000256" key="2">
    <source>
        <dbReference type="ARBA" id="ARBA00004174"/>
    </source>
</evidence>
<dbReference type="CDD" id="cd11056">
    <property type="entry name" value="CYP6-like"/>
    <property type="match status" value="1"/>
</dbReference>
<dbReference type="InParanoid" id="A0A067R5J9"/>
<dbReference type="Gene3D" id="1.10.630.10">
    <property type="entry name" value="Cytochrome P450"/>
    <property type="match status" value="1"/>
</dbReference>
<protein>
    <submittedName>
        <fullName evidence="16">Cytochrome P450 6k1</fullName>
    </submittedName>
</protein>
<dbReference type="SUPFAM" id="SSF48264">
    <property type="entry name" value="Cytochrome P450"/>
    <property type="match status" value="1"/>
</dbReference>
<dbReference type="InterPro" id="IPR002401">
    <property type="entry name" value="Cyt_P450_E_grp-I"/>
</dbReference>
<dbReference type="EMBL" id="KK852947">
    <property type="protein sequence ID" value="KDR13406.1"/>
    <property type="molecule type" value="Genomic_DNA"/>
</dbReference>
<dbReference type="GO" id="GO:0005506">
    <property type="term" value="F:iron ion binding"/>
    <property type="evidence" value="ECO:0007669"/>
    <property type="project" value="InterPro"/>
</dbReference>
<dbReference type="InterPro" id="IPR050476">
    <property type="entry name" value="Insect_CytP450_Detox"/>
</dbReference>
<keyword evidence="15" id="KW-0812">Transmembrane</keyword>
<keyword evidence="12 15" id="KW-0472">Membrane</keyword>
<keyword evidence="8" id="KW-0492">Microsome</keyword>
<dbReference type="GO" id="GO:0016705">
    <property type="term" value="F:oxidoreductase activity, acting on paired donors, with incorporation or reduction of molecular oxygen"/>
    <property type="evidence" value="ECO:0007669"/>
    <property type="project" value="InterPro"/>
</dbReference>
<evidence type="ECO:0000313" key="16">
    <source>
        <dbReference type="EMBL" id="KDR13406.1"/>
    </source>
</evidence>
<evidence type="ECO:0000256" key="9">
    <source>
        <dbReference type="ARBA" id="ARBA00023002"/>
    </source>
</evidence>
<keyword evidence="7" id="KW-0256">Endoplasmic reticulum</keyword>
<reference evidence="16 17" key="1">
    <citation type="journal article" date="2014" name="Nat. Commun.">
        <title>Molecular traces of alternative social organization in a termite genome.</title>
        <authorList>
            <person name="Terrapon N."/>
            <person name="Li C."/>
            <person name="Robertson H.M."/>
            <person name="Ji L."/>
            <person name="Meng X."/>
            <person name="Booth W."/>
            <person name="Chen Z."/>
            <person name="Childers C.P."/>
            <person name="Glastad K.M."/>
            <person name="Gokhale K."/>
            <person name="Gowin J."/>
            <person name="Gronenberg W."/>
            <person name="Hermansen R.A."/>
            <person name="Hu H."/>
            <person name="Hunt B.G."/>
            <person name="Huylmans A.K."/>
            <person name="Khalil S.M."/>
            <person name="Mitchell R.D."/>
            <person name="Munoz-Torres M.C."/>
            <person name="Mustard J.A."/>
            <person name="Pan H."/>
            <person name="Reese J.T."/>
            <person name="Scharf M.E."/>
            <person name="Sun F."/>
            <person name="Vogel H."/>
            <person name="Xiao J."/>
            <person name="Yang W."/>
            <person name="Yang Z."/>
            <person name="Yang Z."/>
            <person name="Zhou J."/>
            <person name="Zhu J."/>
            <person name="Brent C.S."/>
            <person name="Elsik C.G."/>
            <person name="Goodisman M.A."/>
            <person name="Liberles D.A."/>
            <person name="Roe R.M."/>
            <person name="Vargo E.L."/>
            <person name="Vilcinskas A."/>
            <person name="Wang J."/>
            <person name="Bornberg-Bauer E."/>
            <person name="Korb J."/>
            <person name="Zhang G."/>
            <person name="Liebig J."/>
        </authorList>
    </citation>
    <scope>NUCLEOTIDE SEQUENCE [LARGE SCALE GENOMIC DNA]</scope>
    <source>
        <tissue evidence="16">Whole organism</tissue>
    </source>
</reference>
<dbReference type="InterPro" id="IPR001128">
    <property type="entry name" value="Cyt_P450"/>
</dbReference>
<comment type="subcellular location">
    <subcellularLocation>
        <location evidence="3">Endoplasmic reticulum membrane</location>
        <topology evidence="3">Peripheral membrane protein</topology>
    </subcellularLocation>
    <subcellularLocation>
        <location evidence="2">Microsome membrane</location>
        <topology evidence="2">Peripheral membrane protein</topology>
    </subcellularLocation>
</comment>
<dbReference type="GO" id="GO:0004497">
    <property type="term" value="F:monooxygenase activity"/>
    <property type="evidence" value="ECO:0007669"/>
    <property type="project" value="UniProtKB-KW"/>
</dbReference>
<evidence type="ECO:0000256" key="12">
    <source>
        <dbReference type="ARBA" id="ARBA00023136"/>
    </source>
</evidence>
<dbReference type="OMA" id="QTEHACK"/>
<accession>A0A067R5J9</accession>
<evidence type="ECO:0000256" key="7">
    <source>
        <dbReference type="ARBA" id="ARBA00022824"/>
    </source>
</evidence>
<comment type="similarity">
    <text evidence="4 14">Belongs to the cytochrome P450 family.</text>
</comment>
<keyword evidence="17" id="KW-1185">Reference proteome</keyword>
<evidence type="ECO:0000256" key="5">
    <source>
        <dbReference type="ARBA" id="ARBA00022617"/>
    </source>
</evidence>
<evidence type="ECO:0000256" key="1">
    <source>
        <dbReference type="ARBA" id="ARBA00001971"/>
    </source>
</evidence>
<evidence type="ECO:0000256" key="4">
    <source>
        <dbReference type="ARBA" id="ARBA00010617"/>
    </source>
</evidence>
<dbReference type="Pfam" id="PF00067">
    <property type="entry name" value="p450"/>
    <property type="match status" value="2"/>
</dbReference>